<dbReference type="Pfam" id="PF01663">
    <property type="entry name" value="Phosphodiest"/>
    <property type="match status" value="1"/>
</dbReference>
<sequence length="669" mass="72164">MTRDTKTFPRSRMYLLLAATTLFGLAGCGSDSDNDSKTEPDITKPDIETPAEAPTRKVLVIGIDGLMYEYIDAVDDPELNEPPTPNFSQFTLTKSFAGGLLNTSSHQPSYSGPSWSSILTGTWVDAHGVNANNGKAVAVPSIFSTLKQRDPSLNSGSFAAWTPINSGHLVKEMPHIDRRVDGAYRPDGESLDKFITDQLVAELETEDSNLNFIFTHLDEVDGAGHACGWCERYETSLSTTDEHLGRVMAAIDQRELNFNEEWLVMVVSDHGHRPAGGHGGDTVVERTSVIGVNRPELFNEFLTTPAAPLPLSDSEEQNTLMGYPAITTVVPTAMAYLGHDPVREDQFASPSLIGELGAYKLITPVEQDDMSAARVNLSWQTSDEVSKVTVYRGDEQIGEVSAAETRFTDTVTVEDMGEGTHTLVYSIQGDIGNPVSSRAQVSLAEPVDLSALLAERESLASFNGTIAPYGWVSEASATPTYVDGPFSGVKAVNLKRSQGYLSQAKDLTGYEQISFGFRFRVNGSVNGDPNILSNKNFASGFYRGMVVTARNDSIKLNIGDGSHRADTAWMPLAKDQWVFAVVSIDLTNNEATLFTQDAKHGFQAARVDTGSVSSLSSPFPLNVGEGGNGTYNVGRGLNLDMADLVTFDRALTESEARALANTTAPLGGL</sequence>
<dbReference type="InterPro" id="IPR002591">
    <property type="entry name" value="Phosphodiest/P_Trfase"/>
</dbReference>
<feature type="signal peptide" evidence="2">
    <location>
        <begin position="1"/>
        <end position="26"/>
    </location>
</feature>
<gene>
    <name evidence="3" type="ORF">JYP53_08875</name>
</gene>
<dbReference type="InterPro" id="IPR017850">
    <property type="entry name" value="Alkaline_phosphatase_core_sf"/>
</dbReference>
<dbReference type="PANTHER" id="PTHR10151:SF120">
    <property type="entry name" value="BIS(5'-ADENOSYL)-TRIPHOSPHATASE"/>
    <property type="match status" value="1"/>
</dbReference>
<comment type="caution">
    <text evidence="3">The sequence shown here is derived from an EMBL/GenBank/DDBJ whole genome shotgun (WGS) entry which is preliminary data.</text>
</comment>
<dbReference type="SUPFAM" id="SSF53649">
    <property type="entry name" value="Alkaline phosphatase-like"/>
    <property type="match status" value="1"/>
</dbReference>
<dbReference type="SUPFAM" id="SSF49899">
    <property type="entry name" value="Concanavalin A-like lectins/glucanases"/>
    <property type="match status" value="1"/>
</dbReference>
<evidence type="ECO:0000256" key="2">
    <source>
        <dbReference type="SAM" id="SignalP"/>
    </source>
</evidence>
<feature type="chain" id="PRO_5047290061" evidence="2">
    <location>
        <begin position="27"/>
        <end position="669"/>
    </location>
</feature>
<proteinExistence type="predicted"/>
<name>A0ABS3BE37_9GAMM</name>
<dbReference type="EMBL" id="JAFKDB010000012">
    <property type="protein sequence ID" value="MBN7770012.1"/>
    <property type="molecule type" value="Genomic_DNA"/>
</dbReference>
<keyword evidence="4" id="KW-1185">Reference proteome</keyword>
<evidence type="ECO:0000313" key="4">
    <source>
        <dbReference type="Proteomes" id="UP000664344"/>
    </source>
</evidence>
<keyword evidence="2" id="KW-0732">Signal</keyword>
<dbReference type="Gene3D" id="2.60.120.200">
    <property type="match status" value="1"/>
</dbReference>
<organism evidence="3 4">
    <name type="scientific">Marinobacter daepoensis</name>
    <dbReference type="NCBI Taxonomy" id="262077"/>
    <lineage>
        <taxon>Bacteria</taxon>
        <taxon>Pseudomonadati</taxon>
        <taxon>Pseudomonadota</taxon>
        <taxon>Gammaproteobacteria</taxon>
        <taxon>Pseudomonadales</taxon>
        <taxon>Marinobacteraceae</taxon>
        <taxon>Marinobacter</taxon>
    </lineage>
</organism>
<accession>A0ABS3BE37</accession>
<dbReference type="Proteomes" id="UP000664344">
    <property type="component" value="Unassembled WGS sequence"/>
</dbReference>
<protein>
    <submittedName>
        <fullName evidence="3">Alkaline phosphatase family protein</fullName>
    </submittedName>
</protein>
<evidence type="ECO:0000256" key="1">
    <source>
        <dbReference type="SAM" id="MobiDB-lite"/>
    </source>
</evidence>
<dbReference type="PROSITE" id="PS51257">
    <property type="entry name" value="PROKAR_LIPOPROTEIN"/>
    <property type="match status" value="1"/>
</dbReference>
<evidence type="ECO:0000313" key="3">
    <source>
        <dbReference type="EMBL" id="MBN7770012.1"/>
    </source>
</evidence>
<feature type="compositionally biased region" description="Basic and acidic residues" evidence="1">
    <location>
        <begin position="34"/>
        <end position="47"/>
    </location>
</feature>
<dbReference type="Gene3D" id="3.40.720.10">
    <property type="entry name" value="Alkaline Phosphatase, subunit A"/>
    <property type="match status" value="1"/>
</dbReference>
<feature type="region of interest" description="Disordered" evidence="1">
    <location>
        <begin position="30"/>
        <end position="50"/>
    </location>
</feature>
<dbReference type="RefSeq" id="WP_206557357.1">
    <property type="nucleotide sequence ID" value="NZ_JAFKDB010000012.1"/>
</dbReference>
<dbReference type="InterPro" id="IPR013320">
    <property type="entry name" value="ConA-like_dom_sf"/>
</dbReference>
<reference evidence="3 4" key="1">
    <citation type="submission" date="2021-02" db="EMBL/GenBank/DDBJ databases">
        <title>PHA producing bacteria isolated from coastal sediment in Guangdong, Shenzhen.</title>
        <authorList>
            <person name="Zheng W."/>
            <person name="Yu S."/>
            <person name="Huang Y."/>
        </authorList>
    </citation>
    <scope>NUCLEOTIDE SEQUENCE [LARGE SCALE GENOMIC DNA]</scope>
    <source>
        <strain evidence="3 4">TN21-5</strain>
    </source>
</reference>
<dbReference type="PANTHER" id="PTHR10151">
    <property type="entry name" value="ECTONUCLEOTIDE PYROPHOSPHATASE/PHOSPHODIESTERASE"/>
    <property type="match status" value="1"/>
</dbReference>